<keyword evidence="3" id="KW-0808">Transferase</keyword>
<comment type="caution">
    <text evidence="3">The sequence shown here is derived from an EMBL/GenBank/DDBJ whole genome shotgun (WGS) entry which is preliminary data.</text>
</comment>
<feature type="region of interest" description="Disordered" evidence="1">
    <location>
        <begin position="1"/>
        <end position="40"/>
    </location>
</feature>
<proteinExistence type="predicted"/>
<keyword evidence="3" id="KW-0489">Methyltransferase</keyword>
<dbReference type="AlphaFoldDB" id="A0A6L5YW58"/>
<dbReference type="GO" id="GO:0032259">
    <property type="term" value="P:methylation"/>
    <property type="evidence" value="ECO:0007669"/>
    <property type="project" value="UniProtKB-KW"/>
</dbReference>
<dbReference type="InterPro" id="IPR013216">
    <property type="entry name" value="Methyltransf_11"/>
</dbReference>
<evidence type="ECO:0000256" key="1">
    <source>
        <dbReference type="SAM" id="MobiDB-lite"/>
    </source>
</evidence>
<evidence type="ECO:0000259" key="2">
    <source>
        <dbReference type="Pfam" id="PF08241"/>
    </source>
</evidence>
<sequence>MNARDASDATSGATAGATSAATADAAAESRPPRRPRTAARMRRFRQLSARRWSGLQVLVLEDDDSGLAAAAARLGARAHWHGVAAASADRRDLLPFREASFELVLCPRLAAQPAPAERLLAEAARVLKHRGRLLYDAVAPPLLARARPPGCLPPAETREMLAAVGLTPGAVCGLSRWWPLPAGLRPVAYAGVAAADKPGIY</sequence>
<reference evidence="3 4" key="1">
    <citation type="submission" date="2019-10" db="EMBL/GenBank/DDBJ databases">
        <title>Cognatihalovulum marinum gen. nov. sp. nov., a new member of the family Rhodobacteraceae isolated from deep seawater of the Northwest Indian Ocean.</title>
        <authorList>
            <person name="Ruan C."/>
            <person name="Wang J."/>
            <person name="Zheng X."/>
            <person name="Song L."/>
            <person name="Zhu Y."/>
            <person name="Huang Y."/>
            <person name="Lu Z."/>
            <person name="Du W."/>
            <person name="Huang L."/>
            <person name="Dai X."/>
        </authorList>
    </citation>
    <scope>NUCLEOTIDE SEQUENCE [LARGE SCALE GENOMIC DNA]</scope>
    <source>
        <strain evidence="3 4">2CG4</strain>
    </source>
</reference>
<dbReference type="Gene3D" id="3.40.50.150">
    <property type="entry name" value="Vaccinia Virus protein VP39"/>
    <property type="match status" value="1"/>
</dbReference>
<feature type="compositionally biased region" description="Low complexity" evidence="1">
    <location>
        <begin position="8"/>
        <end position="29"/>
    </location>
</feature>
<accession>A0A6L5YW58</accession>
<dbReference type="SUPFAM" id="SSF53335">
    <property type="entry name" value="S-adenosyl-L-methionine-dependent methyltransferases"/>
    <property type="match status" value="1"/>
</dbReference>
<dbReference type="RefSeq" id="WP_154444169.1">
    <property type="nucleotide sequence ID" value="NZ_WIND01000001.1"/>
</dbReference>
<dbReference type="InterPro" id="IPR029063">
    <property type="entry name" value="SAM-dependent_MTases_sf"/>
</dbReference>
<name>A0A6L5YW58_9RHOB</name>
<dbReference type="EMBL" id="WIND01000001">
    <property type="protein sequence ID" value="MSU88270.1"/>
    <property type="molecule type" value="Genomic_DNA"/>
</dbReference>
<organism evidence="3 4">
    <name type="scientific">Halovulum marinum</name>
    <dbReference type="NCBI Taxonomy" id="2662447"/>
    <lineage>
        <taxon>Bacteria</taxon>
        <taxon>Pseudomonadati</taxon>
        <taxon>Pseudomonadota</taxon>
        <taxon>Alphaproteobacteria</taxon>
        <taxon>Rhodobacterales</taxon>
        <taxon>Paracoccaceae</taxon>
        <taxon>Halovulum</taxon>
    </lineage>
</organism>
<keyword evidence="4" id="KW-1185">Reference proteome</keyword>
<protein>
    <submittedName>
        <fullName evidence="3">Methyltransferase domain-containing protein</fullName>
    </submittedName>
</protein>
<evidence type="ECO:0000313" key="3">
    <source>
        <dbReference type="EMBL" id="MSU88270.1"/>
    </source>
</evidence>
<evidence type="ECO:0000313" key="4">
    <source>
        <dbReference type="Proteomes" id="UP000474957"/>
    </source>
</evidence>
<feature type="domain" description="Methyltransferase type 11" evidence="2">
    <location>
        <begin position="54"/>
        <end position="134"/>
    </location>
</feature>
<dbReference type="GO" id="GO:0008757">
    <property type="term" value="F:S-adenosylmethionine-dependent methyltransferase activity"/>
    <property type="evidence" value="ECO:0007669"/>
    <property type="project" value="InterPro"/>
</dbReference>
<gene>
    <name evidence="3" type="ORF">GE300_01400</name>
</gene>
<dbReference type="Proteomes" id="UP000474957">
    <property type="component" value="Unassembled WGS sequence"/>
</dbReference>
<dbReference type="Pfam" id="PF08241">
    <property type="entry name" value="Methyltransf_11"/>
    <property type="match status" value="1"/>
</dbReference>